<dbReference type="SUPFAM" id="SSF50156">
    <property type="entry name" value="PDZ domain-like"/>
    <property type="match status" value="1"/>
</dbReference>
<dbReference type="Proteomes" id="UP000306888">
    <property type="component" value="Unassembled WGS sequence"/>
</dbReference>
<gene>
    <name evidence="3" type="ORF">E5347_13065</name>
</gene>
<feature type="transmembrane region" description="Helical" evidence="1">
    <location>
        <begin position="180"/>
        <end position="203"/>
    </location>
</feature>
<keyword evidence="1" id="KW-0472">Membrane</keyword>
<feature type="transmembrane region" description="Helical" evidence="1">
    <location>
        <begin position="256"/>
        <end position="274"/>
    </location>
</feature>
<reference evidence="3 4" key="1">
    <citation type="submission" date="2019-04" db="EMBL/GenBank/DDBJ databases">
        <title>Microbes associate with the intestines of laboratory mice.</title>
        <authorList>
            <person name="Navarre W."/>
            <person name="Wong E."/>
            <person name="Huang K."/>
            <person name="Tropini C."/>
            <person name="Ng K."/>
            <person name="Yu B."/>
        </authorList>
    </citation>
    <scope>NUCLEOTIDE SEQUENCE [LARGE SCALE GENOMIC DNA]</scope>
    <source>
        <strain evidence="3 4">NM50_B9-20</strain>
    </source>
</reference>
<keyword evidence="1" id="KW-1133">Transmembrane helix</keyword>
<feature type="transmembrane region" description="Helical" evidence="1">
    <location>
        <begin position="223"/>
        <end position="244"/>
    </location>
</feature>
<feature type="transmembrane region" description="Helical" evidence="1">
    <location>
        <begin position="54"/>
        <end position="74"/>
    </location>
</feature>
<sequence>MDLILYTLRTVAYAIVEPMHVIMLIVLGVMFYLKNKRIAIIQKMTIGENINSPLELTLSQIFLGIMGGIIISLMLSTLGIVFNENSGIVIMFMISILLLFVKKRFICFSYSGAALGAIGIISGIVAGATNTESLINVNILSLMTFVGLMHVVEGILVMIDGGRGAIPVFSNKNNKIIGGFAYSRYWALPVAIFIAMSSNVSSAMTSSISTPDWWPLINRADTLLMLSTAVIASIPLYGVVSYNSVSFTKGKNKKPLYSGIGILIYGVLLTAIAQVAQFGIIGQIVVVIFAPLGHELMIKIQNKSENSGEYLYVTDDEGVSVLEVAPNSPAFLSGIRRGDKIIEVNKSKAMSEVEIFTAVRESFHEITFKIKKISGEIVDLRVKPIDKKVGMLVVPRMVDVKSALSVENDDFKKVLEEMKRKR</sequence>
<dbReference type="SMART" id="SM00228">
    <property type="entry name" value="PDZ"/>
    <property type="match status" value="1"/>
</dbReference>
<protein>
    <submittedName>
        <fullName evidence="3">Signal protein PDZ</fullName>
    </submittedName>
</protein>
<evidence type="ECO:0000259" key="2">
    <source>
        <dbReference type="PROSITE" id="PS50106"/>
    </source>
</evidence>
<dbReference type="OrthoDB" id="198399at2"/>
<keyword evidence="4" id="KW-1185">Reference proteome</keyword>
<dbReference type="AlphaFoldDB" id="A0A4S2DH37"/>
<feature type="domain" description="PDZ" evidence="2">
    <location>
        <begin position="297"/>
        <end position="374"/>
    </location>
</feature>
<feature type="transmembrane region" description="Helical" evidence="1">
    <location>
        <begin position="80"/>
        <end position="101"/>
    </location>
</feature>
<dbReference type="InterPro" id="IPR036034">
    <property type="entry name" value="PDZ_sf"/>
</dbReference>
<evidence type="ECO:0000313" key="3">
    <source>
        <dbReference type="EMBL" id="TGY41407.1"/>
    </source>
</evidence>
<dbReference type="EMBL" id="SRYR01000008">
    <property type="protein sequence ID" value="TGY41407.1"/>
    <property type="molecule type" value="Genomic_DNA"/>
</dbReference>
<dbReference type="PROSITE" id="PS50106">
    <property type="entry name" value="PDZ"/>
    <property type="match status" value="1"/>
</dbReference>
<dbReference type="Gene3D" id="2.30.42.10">
    <property type="match status" value="1"/>
</dbReference>
<name>A0A4S2DH37_9CLOT</name>
<comment type="caution">
    <text evidence="3">The sequence shown here is derived from an EMBL/GenBank/DDBJ whole genome shotgun (WGS) entry which is preliminary data.</text>
</comment>
<organism evidence="3 4">
    <name type="scientific">Clostridium sartagoforme</name>
    <dbReference type="NCBI Taxonomy" id="84031"/>
    <lineage>
        <taxon>Bacteria</taxon>
        <taxon>Bacillati</taxon>
        <taxon>Bacillota</taxon>
        <taxon>Clostridia</taxon>
        <taxon>Eubacteriales</taxon>
        <taxon>Clostridiaceae</taxon>
        <taxon>Clostridium</taxon>
    </lineage>
</organism>
<dbReference type="RefSeq" id="WP_136007673.1">
    <property type="nucleotide sequence ID" value="NZ_SRYR01000008.1"/>
</dbReference>
<evidence type="ECO:0000313" key="4">
    <source>
        <dbReference type="Proteomes" id="UP000306888"/>
    </source>
</evidence>
<feature type="transmembrane region" description="Helical" evidence="1">
    <location>
        <begin position="134"/>
        <end position="159"/>
    </location>
</feature>
<proteinExistence type="predicted"/>
<evidence type="ECO:0000256" key="1">
    <source>
        <dbReference type="SAM" id="Phobius"/>
    </source>
</evidence>
<feature type="transmembrane region" description="Helical" evidence="1">
    <location>
        <begin position="280"/>
        <end position="298"/>
    </location>
</feature>
<accession>A0A4S2DH37</accession>
<dbReference type="InterPro" id="IPR001478">
    <property type="entry name" value="PDZ"/>
</dbReference>
<feature type="transmembrane region" description="Helical" evidence="1">
    <location>
        <begin position="108"/>
        <end position="128"/>
    </location>
</feature>
<feature type="transmembrane region" description="Helical" evidence="1">
    <location>
        <begin position="12"/>
        <end position="33"/>
    </location>
</feature>
<dbReference type="Pfam" id="PF00595">
    <property type="entry name" value="PDZ"/>
    <property type="match status" value="1"/>
</dbReference>
<keyword evidence="1" id="KW-0812">Transmembrane</keyword>